<feature type="domain" description="Protein kinase" evidence="7">
    <location>
        <begin position="278"/>
        <end position="576"/>
    </location>
</feature>
<keyword evidence="9" id="KW-1185">Reference proteome</keyword>
<feature type="compositionally biased region" description="Basic and acidic residues" evidence="5">
    <location>
        <begin position="596"/>
        <end position="613"/>
    </location>
</feature>
<keyword evidence="1" id="KW-0808">Transferase</keyword>
<accession>A0A2K9LHN2</accession>
<dbReference type="CDD" id="cd14014">
    <property type="entry name" value="STKc_PknB_like"/>
    <property type="match status" value="1"/>
</dbReference>
<feature type="transmembrane region" description="Helical" evidence="6">
    <location>
        <begin position="531"/>
        <end position="553"/>
    </location>
</feature>
<evidence type="ECO:0000256" key="4">
    <source>
        <dbReference type="ARBA" id="ARBA00022840"/>
    </source>
</evidence>
<dbReference type="PANTHER" id="PTHR43289">
    <property type="entry name" value="MITOGEN-ACTIVATED PROTEIN KINASE KINASE KINASE 20-RELATED"/>
    <property type="match status" value="1"/>
</dbReference>
<evidence type="ECO:0000256" key="5">
    <source>
        <dbReference type="SAM" id="MobiDB-lite"/>
    </source>
</evidence>
<dbReference type="Proteomes" id="UP000235116">
    <property type="component" value="Chromosome"/>
</dbReference>
<keyword evidence="6" id="KW-1133">Transmembrane helix</keyword>
<dbReference type="SMART" id="SM00220">
    <property type="entry name" value="S_TKc"/>
    <property type="match status" value="2"/>
</dbReference>
<dbReference type="RefSeq" id="WP_101893011.1">
    <property type="nucleotide sequence ID" value="NZ_CP022684.1"/>
</dbReference>
<keyword evidence="6" id="KW-0472">Membrane</keyword>
<dbReference type="InterPro" id="IPR000719">
    <property type="entry name" value="Prot_kinase_dom"/>
</dbReference>
<feature type="region of interest" description="Disordered" evidence="5">
    <location>
        <begin position="575"/>
        <end position="613"/>
    </location>
</feature>
<keyword evidence="6" id="KW-0812">Transmembrane</keyword>
<evidence type="ECO:0000256" key="6">
    <source>
        <dbReference type="SAM" id="Phobius"/>
    </source>
</evidence>
<organism evidence="8 9">
    <name type="scientific">Ketobacter alkanivorans</name>
    <dbReference type="NCBI Taxonomy" id="1917421"/>
    <lineage>
        <taxon>Bacteria</taxon>
        <taxon>Pseudomonadati</taxon>
        <taxon>Pseudomonadota</taxon>
        <taxon>Gammaproteobacteria</taxon>
        <taxon>Pseudomonadales</taxon>
        <taxon>Ketobacteraceae</taxon>
        <taxon>Ketobacter</taxon>
    </lineage>
</organism>
<dbReference type="InterPro" id="IPR008271">
    <property type="entry name" value="Ser/Thr_kinase_AS"/>
</dbReference>
<evidence type="ECO:0000256" key="1">
    <source>
        <dbReference type="ARBA" id="ARBA00022679"/>
    </source>
</evidence>
<dbReference type="PANTHER" id="PTHR43289:SF34">
    <property type="entry name" value="SERINE_THREONINE-PROTEIN KINASE YBDM-RELATED"/>
    <property type="match status" value="1"/>
</dbReference>
<dbReference type="OrthoDB" id="9801841at2"/>
<dbReference type="Gene3D" id="1.10.510.10">
    <property type="entry name" value="Transferase(Phosphotransferase) domain 1"/>
    <property type="match status" value="2"/>
</dbReference>
<dbReference type="GO" id="GO:0005524">
    <property type="term" value="F:ATP binding"/>
    <property type="evidence" value="ECO:0007669"/>
    <property type="project" value="UniProtKB-KW"/>
</dbReference>
<keyword evidence="3" id="KW-0418">Kinase</keyword>
<dbReference type="Pfam" id="PF00069">
    <property type="entry name" value="Pkinase"/>
    <property type="match status" value="2"/>
</dbReference>
<evidence type="ECO:0000313" key="9">
    <source>
        <dbReference type="Proteomes" id="UP000235116"/>
    </source>
</evidence>
<dbReference type="SUPFAM" id="SSF56112">
    <property type="entry name" value="Protein kinase-like (PK-like)"/>
    <property type="match status" value="2"/>
</dbReference>
<keyword evidence="2" id="KW-0547">Nucleotide-binding</keyword>
<dbReference type="PROSITE" id="PS50011">
    <property type="entry name" value="PROTEIN_KINASE_DOM"/>
    <property type="match status" value="2"/>
</dbReference>
<dbReference type="AlphaFoldDB" id="A0A2K9LHN2"/>
<dbReference type="PROSITE" id="PS00108">
    <property type="entry name" value="PROTEIN_KINASE_ST"/>
    <property type="match status" value="1"/>
</dbReference>
<dbReference type="GO" id="GO:0004674">
    <property type="term" value="F:protein serine/threonine kinase activity"/>
    <property type="evidence" value="ECO:0007669"/>
    <property type="project" value="TreeGrafter"/>
</dbReference>
<name>A0A2K9LHN2_9GAMM</name>
<feature type="compositionally biased region" description="Polar residues" evidence="5">
    <location>
        <begin position="576"/>
        <end position="591"/>
    </location>
</feature>
<evidence type="ECO:0000313" key="8">
    <source>
        <dbReference type="EMBL" id="AUM11671.1"/>
    </source>
</evidence>
<dbReference type="Gene3D" id="3.30.200.20">
    <property type="entry name" value="Phosphorylase Kinase, domain 1"/>
    <property type="match status" value="1"/>
</dbReference>
<evidence type="ECO:0000256" key="2">
    <source>
        <dbReference type="ARBA" id="ARBA00022741"/>
    </source>
</evidence>
<gene>
    <name evidence="8" type="ORF">Kalk_04215</name>
</gene>
<sequence length="613" mass="68509">MELEGFSQLEKIAEGGMAVLYRGIQSSLSRPVAIKVMKGALSGTPEAHEMFEAESRIVARLDHPHIIRVIDRGLTADEMPYFVMDYVEGLTLKDALKTQKLSDRRKLRIIMQIAKALGYAHKNNVIHRDIKPGNILLDKEGNARVVDFGIARLSEDTEVSIREESMTVGTPAYMAPEQRRGAAFTSSASDIYSLGVIMYLMLASKLPKAGYPAPSHFNPKIPSSLDKITMACLADDPDRRPSADKLVALLLKALKGAHLKQEQKAQAQDTFKDPKEKFRLLDVIRETPYGTVCLYENREDHSLMVLKKRVGNFQGYNESEILSRVKHRNIINVRGVSRNDRIFITILEYLSGGSLQNRMAQPMPPTTFTAVADQICDAMIFAHNNRIVHGNLRPHNILFDDTNTVKVMDFGFEPHYAEAAEQNWYKAPGETASVLADIFAAGVIFYQLLTGMLPEWKRGLLQPCEPFATIPQHLRTLIKGMLCLEAHVRIQSFEEVKRCLHLIEEDEDEKTRTKIKQHAPSKKRRSPLRSLAMVLALLLLVGVNGALYSWLLLKKGQDMPAVASILASLGFEHPTATPTPESASQTASSIPPKTASKPDQELTLRRVDQAKQN</sequence>
<dbReference type="EMBL" id="CP022684">
    <property type="protein sequence ID" value="AUM11671.1"/>
    <property type="molecule type" value="Genomic_DNA"/>
</dbReference>
<evidence type="ECO:0000256" key="3">
    <source>
        <dbReference type="ARBA" id="ARBA00022777"/>
    </source>
</evidence>
<keyword evidence="4" id="KW-0067">ATP-binding</keyword>
<proteinExistence type="predicted"/>
<feature type="domain" description="Protein kinase" evidence="7">
    <location>
        <begin position="6"/>
        <end position="254"/>
    </location>
</feature>
<dbReference type="KEGG" id="kak:Kalk_04215"/>
<dbReference type="InterPro" id="IPR011009">
    <property type="entry name" value="Kinase-like_dom_sf"/>
</dbReference>
<protein>
    <recommendedName>
        <fullName evidence="7">Protein kinase domain-containing protein</fullName>
    </recommendedName>
</protein>
<reference evidence="9" key="1">
    <citation type="submission" date="2017-08" db="EMBL/GenBank/DDBJ databases">
        <title>Direct submision.</title>
        <authorList>
            <person name="Kim S.-J."/>
            <person name="Rhee S.-K."/>
        </authorList>
    </citation>
    <scope>NUCLEOTIDE SEQUENCE [LARGE SCALE GENOMIC DNA]</scope>
    <source>
        <strain evidence="9">GI5</strain>
    </source>
</reference>
<evidence type="ECO:0000259" key="7">
    <source>
        <dbReference type="PROSITE" id="PS50011"/>
    </source>
</evidence>